<dbReference type="Proteomes" id="UP000814243">
    <property type="component" value="Unassembled WGS sequence"/>
</dbReference>
<proteinExistence type="predicted"/>
<dbReference type="EMBL" id="JACEFF010000479">
    <property type="protein sequence ID" value="KAH9636762.1"/>
    <property type="molecule type" value="Genomic_DNA"/>
</dbReference>
<evidence type="ECO:0000313" key="1">
    <source>
        <dbReference type="EMBL" id="KAH9636762.1"/>
    </source>
</evidence>
<dbReference type="AlphaFoldDB" id="A0A922MH09"/>
<comment type="caution">
    <text evidence="1">The sequence shown here is derived from an EMBL/GenBank/DDBJ whole genome shotgun (WGS) entry which is preliminary data.</text>
</comment>
<sequence length="254" mass="30569">MYPDDIMGTEIDDLYERRLQLHQIPNQFDDTIEQSPHNINTTEVNATTEAYPVASISPEIAAIPRNVTLAQIKRRRLKQQLERFLETDLPSVSDYMNNDDPTNLTKQFDKLVAEHGKRTRETRREIYFSHEYSSAKRDEKVRVMAMAEHFVYATRYKLVLYQVMRNKYYGSMKFRLGFLFALLRHLKNLQKWLYWSFLEFRIILLSHELKLLFKVMRLDLDIRYVVRLIQKVDYKKNMLYDPGFYNLPAQKRRK</sequence>
<accession>A0A922MH09</accession>
<organism evidence="1 2">
    <name type="scientific">Spodoptera exigua</name>
    <name type="common">Beet armyworm</name>
    <name type="synonym">Noctua fulgens</name>
    <dbReference type="NCBI Taxonomy" id="7107"/>
    <lineage>
        <taxon>Eukaryota</taxon>
        <taxon>Metazoa</taxon>
        <taxon>Ecdysozoa</taxon>
        <taxon>Arthropoda</taxon>
        <taxon>Hexapoda</taxon>
        <taxon>Insecta</taxon>
        <taxon>Pterygota</taxon>
        <taxon>Neoptera</taxon>
        <taxon>Endopterygota</taxon>
        <taxon>Lepidoptera</taxon>
        <taxon>Glossata</taxon>
        <taxon>Ditrysia</taxon>
        <taxon>Noctuoidea</taxon>
        <taxon>Noctuidae</taxon>
        <taxon>Amphipyrinae</taxon>
        <taxon>Spodoptera</taxon>
    </lineage>
</organism>
<gene>
    <name evidence="1" type="ORF">HF086_005085</name>
</gene>
<evidence type="ECO:0000313" key="2">
    <source>
        <dbReference type="Proteomes" id="UP000814243"/>
    </source>
</evidence>
<protein>
    <submittedName>
        <fullName evidence="1">Uncharacterized protein</fullName>
    </submittedName>
</protein>
<reference evidence="1" key="1">
    <citation type="journal article" date="2021" name="G3 (Bethesda)">
        <title>Genome and transcriptome analysis of the beet armyworm Spodoptera exigua reveals targets for pest control. .</title>
        <authorList>
            <person name="Simon S."/>
            <person name="Breeschoten T."/>
            <person name="Jansen H.J."/>
            <person name="Dirks R.P."/>
            <person name="Schranz M.E."/>
            <person name="Ros V.I.D."/>
        </authorList>
    </citation>
    <scope>NUCLEOTIDE SEQUENCE</scope>
    <source>
        <strain evidence="1">TB_SE_WUR_2020</strain>
    </source>
</reference>
<name>A0A922MH09_SPOEX</name>